<evidence type="ECO:0000313" key="2">
    <source>
        <dbReference type="Proteomes" id="UP000032180"/>
    </source>
</evidence>
<evidence type="ECO:0008006" key="3">
    <source>
        <dbReference type="Google" id="ProtNLM"/>
    </source>
</evidence>
<dbReference type="EnsemblPlants" id="LPERR04G13210.1">
    <property type="protein sequence ID" value="LPERR04G13210.1"/>
    <property type="gene ID" value="LPERR04G13210"/>
</dbReference>
<dbReference type="HOGENOM" id="CLU_1091333_0_0_1"/>
<keyword evidence="2" id="KW-1185">Reference proteome</keyword>
<reference evidence="2" key="2">
    <citation type="submission" date="2013-12" db="EMBL/GenBank/DDBJ databases">
        <authorList>
            <person name="Yu Y."/>
            <person name="Lee S."/>
            <person name="de Baynast K."/>
            <person name="Wissotski M."/>
            <person name="Liu L."/>
            <person name="Talag J."/>
            <person name="Goicoechea J."/>
            <person name="Angelova A."/>
            <person name="Jetty R."/>
            <person name="Kudrna D."/>
            <person name="Golser W."/>
            <person name="Rivera L."/>
            <person name="Zhang J."/>
            <person name="Wing R."/>
        </authorList>
    </citation>
    <scope>NUCLEOTIDE SEQUENCE</scope>
</reference>
<sequence>MLKRMLICEKTNIEWETSDFKHHNLTMLIIHGFQPENKFMGYIRRVMKAAVNLKDISLHDDRCEHCESHYPATRYPHTKQERDLVKKAINAGRAFPIENIQFFHTSEDGTGERFLAFFRACPNAFGSLKYLHLRSVRLGSSDIPNVLKTCKKLEWFSSCRIVTDSGVHSVLRIEHPEIIELKIALCAFQKVELNWLPRLKSLTCQAWMPYSYPLSFGFVLQLCSLNLIKTGTWTQPKQCDLSWTMFLLQAAPFVK</sequence>
<dbReference type="PANTHER" id="PTHR32153">
    <property type="entry name" value="OJ000223_09.16 PROTEIN"/>
    <property type="match status" value="1"/>
</dbReference>
<dbReference type="Gramene" id="LPERR04G13210.1">
    <property type="protein sequence ID" value="LPERR04G13210.1"/>
    <property type="gene ID" value="LPERR04G13210"/>
</dbReference>
<dbReference type="Gene3D" id="3.80.10.10">
    <property type="entry name" value="Ribonuclease Inhibitor"/>
    <property type="match status" value="1"/>
</dbReference>
<dbReference type="InterPro" id="IPR044997">
    <property type="entry name" value="F-box_plant"/>
</dbReference>
<protein>
    <recommendedName>
        <fullName evidence="3">FBD domain-containing protein</fullName>
    </recommendedName>
</protein>
<accession>A0A0D9W6D5</accession>
<dbReference type="SUPFAM" id="SSF52047">
    <property type="entry name" value="RNI-like"/>
    <property type="match status" value="1"/>
</dbReference>
<reference evidence="1" key="3">
    <citation type="submission" date="2015-04" db="UniProtKB">
        <authorList>
            <consortium name="EnsemblPlants"/>
        </authorList>
    </citation>
    <scope>IDENTIFICATION</scope>
</reference>
<dbReference type="InterPro" id="IPR032675">
    <property type="entry name" value="LRR_dom_sf"/>
</dbReference>
<name>A0A0D9W6D5_9ORYZ</name>
<organism evidence="1 2">
    <name type="scientific">Leersia perrieri</name>
    <dbReference type="NCBI Taxonomy" id="77586"/>
    <lineage>
        <taxon>Eukaryota</taxon>
        <taxon>Viridiplantae</taxon>
        <taxon>Streptophyta</taxon>
        <taxon>Embryophyta</taxon>
        <taxon>Tracheophyta</taxon>
        <taxon>Spermatophyta</taxon>
        <taxon>Magnoliopsida</taxon>
        <taxon>Liliopsida</taxon>
        <taxon>Poales</taxon>
        <taxon>Poaceae</taxon>
        <taxon>BOP clade</taxon>
        <taxon>Oryzoideae</taxon>
        <taxon>Oryzeae</taxon>
        <taxon>Oryzinae</taxon>
        <taxon>Leersia</taxon>
    </lineage>
</organism>
<evidence type="ECO:0000313" key="1">
    <source>
        <dbReference type="EnsemblPlants" id="LPERR04G13210.1"/>
    </source>
</evidence>
<proteinExistence type="predicted"/>
<dbReference type="Proteomes" id="UP000032180">
    <property type="component" value="Chromosome 4"/>
</dbReference>
<reference evidence="1 2" key="1">
    <citation type="submission" date="2012-08" db="EMBL/GenBank/DDBJ databases">
        <title>Oryza genome evolution.</title>
        <authorList>
            <person name="Wing R.A."/>
        </authorList>
    </citation>
    <scope>NUCLEOTIDE SEQUENCE</scope>
</reference>
<dbReference type="AlphaFoldDB" id="A0A0D9W6D5"/>